<dbReference type="Proteomes" id="UP001151287">
    <property type="component" value="Unassembled WGS sequence"/>
</dbReference>
<dbReference type="InterPro" id="IPR045314">
    <property type="entry name" value="bZIP_plant_GBF1"/>
</dbReference>
<dbReference type="InterPro" id="IPR004827">
    <property type="entry name" value="bZIP"/>
</dbReference>
<proteinExistence type="predicted"/>
<dbReference type="GO" id="GO:0046982">
    <property type="term" value="F:protein heterodimerization activity"/>
    <property type="evidence" value="ECO:0007669"/>
    <property type="project" value="UniProtKB-ARBA"/>
</dbReference>
<sequence>MASSSSTSNQTTRSTSTSASEEDIILVDNRKRKRMISNRESARRSRQRKQQHLDDLVNQVAHLKEDNARISMQAAMIMDRFLTLDSDNAVLRAQLAELSGRLQSVNSVLRMLQEFSGVDLDMDIPEMPDPLMRPWQIPCPAQPIVASSASACMFE</sequence>
<keyword evidence="6" id="KW-0175">Coiled coil</keyword>
<protein>
    <recommendedName>
        <fullName evidence="8">BZIP domain-containing protein</fullName>
    </recommendedName>
</protein>
<keyword evidence="2" id="KW-0805">Transcription regulation</keyword>
<dbReference type="FunFam" id="1.20.5.170:FF:000020">
    <property type="entry name" value="BZIP transcription factor"/>
    <property type="match status" value="1"/>
</dbReference>
<dbReference type="PROSITE" id="PS50217">
    <property type="entry name" value="BZIP"/>
    <property type="match status" value="1"/>
</dbReference>
<dbReference type="EMBL" id="JAMQYH010000003">
    <property type="protein sequence ID" value="KAJ1695994.1"/>
    <property type="molecule type" value="Genomic_DNA"/>
</dbReference>
<dbReference type="SUPFAM" id="SSF57959">
    <property type="entry name" value="Leucine zipper domain"/>
    <property type="match status" value="1"/>
</dbReference>
<dbReference type="GO" id="GO:0003700">
    <property type="term" value="F:DNA-binding transcription factor activity"/>
    <property type="evidence" value="ECO:0007669"/>
    <property type="project" value="InterPro"/>
</dbReference>
<evidence type="ECO:0000256" key="3">
    <source>
        <dbReference type="ARBA" id="ARBA00023125"/>
    </source>
</evidence>
<evidence type="ECO:0000256" key="6">
    <source>
        <dbReference type="SAM" id="Coils"/>
    </source>
</evidence>
<dbReference type="OrthoDB" id="551672at2759"/>
<dbReference type="GO" id="GO:0005634">
    <property type="term" value="C:nucleus"/>
    <property type="evidence" value="ECO:0007669"/>
    <property type="project" value="UniProtKB-SubCell"/>
</dbReference>
<name>A0A9Q0CL38_9POAL</name>
<dbReference type="Pfam" id="PF00170">
    <property type="entry name" value="bZIP_1"/>
    <property type="match status" value="1"/>
</dbReference>
<dbReference type="GO" id="GO:0000976">
    <property type="term" value="F:transcription cis-regulatory region binding"/>
    <property type="evidence" value="ECO:0007669"/>
    <property type="project" value="TreeGrafter"/>
</dbReference>
<evidence type="ECO:0000313" key="9">
    <source>
        <dbReference type="EMBL" id="KAJ1695994.1"/>
    </source>
</evidence>
<feature type="region of interest" description="Disordered" evidence="7">
    <location>
        <begin position="1"/>
        <end position="24"/>
    </location>
</feature>
<feature type="domain" description="BZIP" evidence="8">
    <location>
        <begin position="28"/>
        <end position="91"/>
    </location>
</feature>
<gene>
    <name evidence="9" type="ORF">LUZ63_012692</name>
</gene>
<keyword evidence="5" id="KW-0539">Nucleus</keyword>
<evidence type="ECO:0000256" key="2">
    <source>
        <dbReference type="ARBA" id="ARBA00023015"/>
    </source>
</evidence>
<feature type="compositionally biased region" description="Low complexity" evidence="7">
    <location>
        <begin position="1"/>
        <end position="19"/>
    </location>
</feature>
<evidence type="ECO:0000256" key="5">
    <source>
        <dbReference type="ARBA" id="ARBA00023242"/>
    </source>
</evidence>
<keyword evidence="3" id="KW-0238">DNA-binding</keyword>
<evidence type="ECO:0000256" key="4">
    <source>
        <dbReference type="ARBA" id="ARBA00023163"/>
    </source>
</evidence>
<evidence type="ECO:0000259" key="8">
    <source>
        <dbReference type="PROSITE" id="PS50217"/>
    </source>
</evidence>
<dbReference type="AlphaFoldDB" id="A0A9Q0CL38"/>
<comment type="subcellular location">
    <subcellularLocation>
        <location evidence="1">Nucleus</location>
    </subcellularLocation>
</comment>
<dbReference type="PANTHER" id="PTHR45764:SF38">
    <property type="entry name" value="BZIP TRANSCRIPTION FACTOR 44"/>
    <property type="match status" value="1"/>
</dbReference>
<organism evidence="9 10">
    <name type="scientific">Rhynchospora breviuscula</name>
    <dbReference type="NCBI Taxonomy" id="2022672"/>
    <lineage>
        <taxon>Eukaryota</taxon>
        <taxon>Viridiplantae</taxon>
        <taxon>Streptophyta</taxon>
        <taxon>Embryophyta</taxon>
        <taxon>Tracheophyta</taxon>
        <taxon>Spermatophyta</taxon>
        <taxon>Magnoliopsida</taxon>
        <taxon>Liliopsida</taxon>
        <taxon>Poales</taxon>
        <taxon>Cyperaceae</taxon>
        <taxon>Cyperoideae</taxon>
        <taxon>Rhynchosporeae</taxon>
        <taxon>Rhynchospora</taxon>
    </lineage>
</organism>
<evidence type="ECO:0000256" key="7">
    <source>
        <dbReference type="SAM" id="MobiDB-lite"/>
    </source>
</evidence>
<evidence type="ECO:0000256" key="1">
    <source>
        <dbReference type="ARBA" id="ARBA00004123"/>
    </source>
</evidence>
<dbReference type="CDD" id="cd14702">
    <property type="entry name" value="bZIP_plant_GBF1"/>
    <property type="match status" value="1"/>
</dbReference>
<evidence type="ECO:0000313" key="10">
    <source>
        <dbReference type="Proteomes" id="UP001151287"/>
    </source>
</evidence>
<keyword evidence="10" id="KW-1185">Reference proteome</keyword>
<dbReference type="SMART" id="SM00338">
    <property type="entry name" value="BRLZ"/>
    <property type="match status" value="1"/>
</dbReference>
<dbReference type="PANTHER" id="PTHR45764">
    <property type="entry name" value="BZIP TRANSCRIPTION FACTOR 44"/>
    <property type="match status" value="1"/>
</dbReference>
<dbReference type="PROSITE" id="PS00036">
    <property type="entry name" value="BZIP_BASIC"/>
    <property type="match status" value="1"/>
</dbReference>
<dbReference type="Gene3D" id="1.20.5.170">
    <property type="match status" value="1"/>
</dbReference>
<dbReference type="InterPro" id="IPR046347">
    <property type="entry name" value="bZIP_sf"/>
</dbReference>
<feature type="coiled-coil region" evidence="6">
    <location>
        <begin position="39"/>
        <end position="73"/>
    </location>
</feature>
<comment type="caution">
    <text evidence="9">The sequence shown here is derived from an EMBL/GenBank/DDBJ whole genome shotgun (WGS) entry which is preliminary data.</text>
</comment>
<accession>A0A9Q0CL38</accession>
<dbReference type="GO" id="GO:0045893">
    <property type="term" value="P:positive regulation of DNA-templated transcription"/>
    <property type="evidence" value="ECO:0007669"/>
    <property type="project" value="TreeGrafter"/>
</dbReference>
<keyword evidence="4" id="KW-0804">Transcription</keyword>
<reference evidence="9" key="1">
    <citation type="journal article" date="2022" name="Cell">
        <title>Repeat-based holocentromeres influence genome architecture and karyotype evolution.</title>
        <authorList>
            <person name="Hofstatter P.G."/>
            <person name="Thangavel G."/>
            <person name="Lux T."/>
            <person name="Neumann P."/>
            <person name="Vondrak T."/>
            <person name="Novak P."/>
            <person name="Zhang M."/>
            <person name="Costa L."/>
            <person name="Castellani M."/>
            <person name="Scott A."/>
            <person name="Toegelov H."/>
            <person name="Fuchs J."/>
            <person name="Mata-Sucre Y."/>
            <person name="Dias Y."/>
            <person name="Vanzela A.L.L."/>
            <person name="Huettel B."/>
            <person name="Almeida C.C.S."/>
            <person name="Simkova H."/>
            <person name="Souza G."/>
            <person name="Pedrosa-Harand A."/>
            <person name="Macas J."/>
            <person name="Mayer K.F.X."/>
            <person name="Houben A."/>
            <person name="Marques A."/>
        </authorList>
    </citation>
    <scope>NUCLEOTIDE SEQUENCE</scope>
    <source>
        <strain evidence="9">RhyBre1mFocal</strain>
    </source>
</reference>